<comment type="caution">
    <text evidence="2">The sequence shown here is derived from an EMBL/GenBank/DDBJ whole genome shotgun (WGS) entry which is preliminary data.</text>
</comment>
<evidence type="ECO:0008006" key="4">
    <source>
        <dbReference type="Google" id="ProtNLM"/>
    </source>
</evidence>
<organism evidence="2 3">
    <name type="scientific">Saccharibacillus endophyticus</name>
    <dbReference type="NCBI Taxonomy" id="2060666"/>
    <lineage>
        <taxon>Bacteria</taxon>
        <taxon>Bacillati</taxon>
        <taxon>Bacillota</taxon>
        <taxon>Bacilli</taxon>
        <taxon>Bacillales</taxon>
        <taxon>Paenibacillaceae</taxon>
        <taxon>Saccharibacillus</taxon>
    </lineage>
</organism>
<reference evidence="3" key="1">
    <citation type="journal article" date="2019" name="Int. J. Syst. Evol. Microbiol.">
        <title>The Global Catalogue of Microorganisms (GCM) 10K type strain sequencing project: providing services to taxonomists for standard genome sequencing and annotation.</title>
        <authorList>
            <consortium name="The Broad Institute Genomics Platform"/>
            <consortium name="The Broad Institute Genome Sequencing Center for Infectious Disease"/>
            <person name="Wu L."/>
            <person name="Ma J."/>
        </authorList>
    </citation>
    <scope>NUCLEOTIDE SEQUENCE [LARGE SCALE GENOMIC DNA]</scope>
    <source>
        <strain evidence="3">CCM 8702</strain>
    </source>
</reference>
<keyword evidence="1" id="KW-1133">Transmembrane helix</keyword>
<dbReference type="RefSeq" id="WP_172247475.1">
    <property type="nucleotide sequence ID" value="NZ_BMDD01000002.1"/>
</dbReference>
<evidence type="ECO:0000313" key="2">
    <source>
        <dbReference type="EMBL" id="GGH77644.1"/>
    </source>
</evidence>
<protein>
    <recommendedName>
        <fullName evidence="4">DUF4179 domain-containing protein</fullName>
    </recommendedName>
</protein>
<keyword evidence="1" id="KW-0472">Membrane</keyword>
<name>A0ABQ1ZUW6_9BACL</name>
<keyword evidence="1" id="KW-0812">Transmembrane</keyword>
<feature type="transmembrane region" description="Helical" evidence="1">
    <location>
        <begin position="47"/>
        <end position="70"/>
    </location>
</feature>
<accession>A0ABQ1ZUW6</accession>
<keyword evidence="3" id="KW-1185">Reference proteome</keyword>
<dbReference type="EMBL" id="BMDD01000002">
    <property type="protein sequence ID" value="GGH77644.1"/>
    <property type="molecule type" value="Genomic_DNA"/>
</dbReference>
<proteinExistence type="predicted"/>
<dbReference type="Proteomes" id="UP000605427">
    <property type="component" value="Unassembled WGS sequence"/>
</dbReference>
<evidence type="ECO:0000256" key="1">
    <source>
        <dbReference type="SAM" id="Phobius"/>
    </source>
</evidence>
<evidence type="ECO:0000313" key="3">
    <source>
        <dbReference type="Proteomes" id="UP000605427"/>
    </source>
</evidence>
<gene>
    <name evidence="2" type="ORF">GCM10007362_21710</name>
</gene>
<sequence>MSARKEAEFSAESLKRIKQDVYQRAGLVTAELPVRSKRTRRNLGRKAGIAASVVLALVVAAGAANASGWIDLSRVLGYIGADRVGLLKSINQSSEDQGIVMNVLGAVRDGEAAEIYVSLQDKAGHRIDPTLDIYDFFVEGASSHNAQTIHYDSRTGQATVRFLVTGKMQNRMTLRITSFLRGAHRDEHYDPRLDLTHLLKSQPSQPHEVLKNLDGVGGMGGPKMLEAKETDELHVLPLNKMSVPLPGMDWIKISNIGFVDDKLHIQLNREGKMAAYNHGYFYFSEKEASAETNYEYSISRGLYKHADGSRAGDYEEYVFDISSIEQLEEMKLQGYFVEYEEWIQGDWEVTFDLEQVSKKLEGKTKFDWEGAQVHEVEVSPLGIILKGSNFDNIDWTNPDLVQKLGLVVHFKDGTEIPATSGFIQHDEGPVKWIASEPLSVNDVTSVSLNGQSIIVK</sequence>